<name>A0AAD5AKV8_SILAS</name>
<evidence type="ECO:0000259" key="5">
    <source>
        <dbReference type="Pfam" id="PF12366"/>
    </source>
</evidence>
<evidence type="ECO:0000259" key="6">
    <source>
        <dbReference type="Pfam" id="PF15927"/>
    </source>
</evidence>
<feature type="compositionally biased region" description="Basic and acidic residues" evidence="4">
    <location>
        <begin position="349"/>
        <end position="365"/>
    </location>
</feature>
<dbReference type="GO" id="GO:0048487">
    <property type="term" value="F:beta-tubulin binding"/>
    <property type="evidence" value="ECO:0007669"/>
    <property type="project" value="TreeGrafter"/>
</dbReference>
<organism evidence="7 8">
    <name type="scientific">Silurus asotus</name>
    <name type="common">Amur catfish</name>
    <name type="synonym">Parasilurus asotus</name>
    <dbReference type="NCBI Taxonomy" id="30991"/>
    <lineage>
        <taxon>Eukaryota</taxon>
        <taxon>Metazoa</taxon>
        <taxon>Chordata</taxon>
        <taxon>Craniata</taxon>
        <taxon>Vertebrata</taxon>
        <taxon>Euteleostomi</taxon>
        <taxon>Actinopterygii</taxon>
        <taxon>Neopterygii</taxon>
        <taxon>Teleostei</taxon>
        <taxon>Ostariophysi</taxon>
        <taxon>Siluriformes</taxon>
        <taxon>Siluridae</taxon>
        <taxon>Silurus</taxon>
    </lineage>
</organism>
<dbReference type="PANTHER" id="PTHR20929">
    <property type="entry name" value="LUNG ADENOMA SUSCEPTIBILITY 1-RELATED"/>
    <property type="match status" value="1"/>
</dbReference>
<feature type="compositionally biased region" description="Basic and acidic residues" evidence="4">
    <location>
        <begin position="372"/>
        <end position="386"/>
    </location>
</feature>
<dbReference type="InterPro" id="IPR031826">
    <property type="entry name" value="IC97/Casc1_N"/>
</dbReference>
<accession>A0AAD5AKV8</accession>
<evidence type="ECO:0000256" key="2">
    <source>
        <dbReference type="ARBA" id="ARBA00024414"/>
    </source>
</evidence>
<evidence type="ECO:0000256" key="3">
    <source>
        <dbReference type="SAM" id="Coils"/>
    </source>
</evidence>
<dbReference type="GO" id="GO:0005930">
    <property type="term" value="C:axoneme"/>
    <property type="evidence" value="ECO:0007669"/>
    <property type="project" value="TreeGrafter"/>
</dbReference>
<dbReference type="Proteomes" id="UP001205998">
    <property type="component" value="Unassembled WGS sequence"/>
</dbReference>
<dbReference type="InterPro" id="IPR022110">
    <property type="entry name" value="CASC1_C"/>
</dbReference>
<comment type="similarity">
    <text evidence="1">Belongs to the DNAI7 family.</text>
</comment>
<proteinExistence type="inferred from homology"/>
<evidence type="ECO:0000313" key="7">
    <source>
        <dbReference type="EMBL" id="KAI5618001.1"/>
    </source>
</evidence>
<evidence type="ECO:0000256" key="4">
    <source>
        <dbReference type="SAM" id="MobiDB-lite"/>
    </source>
</evidence>
<sequence>MNLFSASIHPLVRAQSLMSVRAAQDVHTSLNHSAKKFLISTERLFWKTNKTQTSIDAVFGNMPAKKKQSKISKAEKARLKKEEEERRLKEEEEARLIAEKENQERLEREQREEEEQLRLELKDRERREDELNELRHILERNQKKVNMWKDAVREKVEWERYMICDGCPNPAVQPELNTFITLWKEDPEVDIQVVLEQCALALRLTEDLELLLSIVTEPEVIKVYQDILQSLQSLMHTKHLMAAEEILRSAKKCADIDTGNMQMIKRDDNITLCLWANLNKNPRLVFKGFHFEEVGMSFELPKQLALSDISVRILHTRYDHLSYLSLRTQTQNKRRAAAEEAEAAAKALIEMKDREVEDEELKKEDDGGESAQQEKEDLQSHKSSEGKKRRVSVRSAKKRKQRSLMKKELGDHSESHLEGVISSEEAEDLDTKSAVEEPSAESYIVDLHQYTPLGGVYYFDVFRLTPQSLTINGWELTEILDTGLQDFPYPSEQPQSSESDKQEDASTYSSPPVGVTVVLPESVNFIQEPQVARWDPVEQHWRTDCITETSYNSETRCISIKMDSFYAFTLLQETHLHMPFQAWELRPRGLDSATLTITTPFTQVSISVQGNLCMLHMDQTPGLNHVLDKWMSLPVLQVAMRRAGVNIFVNEYSDKYVAVSAKDPLIEHAVYEQMALVSSTFAFSQSQWNAKCGEEHIVFQACEHREEGPVPEEAWSLYLLGAQRSQRLKMTETSDTFSPELAENSEFHSTFLHMLIDVVSPTGKARLNHDHYLLADTVQTLLCSTRLLTFS</sequence>
<feature type="region of interest" description="Disordered" evidence="4">
    <location>
        <begin position="349"/>
        <end position="435"/>
    </location>
</feature>
<feature type="coiled-coil region" evidence="3">
    <location>
        <begin position="64"/>
        <end position="144"/>
    </location>
</feature>
<evidence type="ECO:0000313" key="8">
    <source>
        <dbReference type="Proteomes" id="UP001205998"/>
    </source>
</evidence>
<comment type="caution">
    <text evidence="7">The sequence shown here is derived from an EMBL/GenBank/DDBJ whole genome shotgun (WGS) entry which is preliminary data.</text>
</comment>
<dbReference type="AlphaFoldDB" id="A0AAD5AKV8"/>
<protein>
    <recommendedName>
        <fullName evidence="2">Dynein axonemal intermediate chain 7</fullName>
    </recommendedName>
</protein>
<reference evidence="7" key="1">
    <citation type="submission" date="2018-07" db="EMBL/GenBank/DDBJ databases">
        <title>Comparative genomics of catfishes provides insights into carnivory and benthic adaptation.</title>
        <authorList>
            <person name="Zhang Y."/>
            <person name="Wang D."/>
            <person name="Peng Z."/>
            <person name="Zheng S."/>
            <person name="Shao F."/>
            <person name="Tao W."/>
        </authorList>
    </citation>
    <scope>NUCLEOTIDE SEQUENCE</scope>
    <source>
        <strain evidence="7">Chongqing</strain>
    </source>
</reference>
<dbReference type="InterPro" id="IPR023247">
    <property type="entry name" value="IC97/Dnai7-like"/>
</dbReference>
<keyword evidence="8" id="KW-1185">Reference proteome</keyword>
<feature type="compositionally biased region" description="Basic and acidic residues" evidence="4">
    <location>
        <begin position="405"/>
        <end position="417"/>
    </location>
</feature>
<feature type="domain" description="IC97/Casc1 N-terminal" evidence="6">
    <location>
        <begin position="86"/>
        <end position="283"/>
    </location>
</feature>
<feature type="region of interest" description="Disordered" evidence="4">
    <location>
        <begin position="485"/>
        <end position="510"/>
    </location>
</feature>
<feature type="compositionally biased region" description="Basic residues" evidence="4">
    <location>
        <begin position="387"/>
        <end position="404"/>
    </location>
</feature>
<dbReference type="PANTHER" id="PTHR20929:SF11">
    <property type="entry name" value="DYNEIN AXONEMAL INTERMEDIATE CHAIN 7"/>
    <property type="match status" value="1"/>
</dbReference>
<evidence type="ECO:0000256" key="1">
    <source>
        <dbReference type="ARBA" id="ARBA00024332"/>
    </source>
</evidence>
<dbReference type="Pfam" id="PF12366">
    <property type="entry name" value="Casc1_C"/>
    <property type="match status" value="1"/>
</dbReference>
<dbReference type="PRINTS" id="PR02043">
    <property type="entry name" value="CANCERSCCP1"/>
</dbReference>
<feature type="domain" description="CASC1 C-terminal" evidence="5">
    <location>
        <begin position="539"/>
        <end position="699"/>
    </location>
</feature>
<dbReference type="EMBL" id="MU551697">
    <property type="protein sequence ID" value="KAI5618001.1"/>
    <property type="molecule type" value="Genomic_DNA"/>
</dbReference>
<keyword evidence="3" id="KW-0175">Coiled coil</keyword>
<gene>
    <name evidence="7" type="ORF">C0J50_22590</name>
</gene>
<dbReference type="GO" id="GO:0008017">
    <property type="term" value="F:microtubule binding"/>
    <property type="evidence" value="ECO:0007669"/>
    <property type="project" value="TreeGrafter"/>
</dbReference>
<dbReference type="Pfam" id="PF15927">
    <property type="entry name" value="Casc1_N"/>
    <property type="match status" value="1"/>
</dbReference>